<comment type="caution">
    <text evidence="2">The sequence shown here is derived from an EMBL/GenBank/DDBJ whole genome shotgun (WGS) entry which is preliminary data.</text>
</comment>
<accession>A0AAV0QJ56</accession>
<dbReference type="EMBL" id="CAMGYJ010000009">
    <property type="protein sequence ID" value="CAI0544846.1"/>
    <property type="molecule type" value="Genomic_DNA"/>
</dbReference>
<organism evidence="2 3">
    <name type="scientific">Linum tenue</name>
    <dbReference type="NCBI Taxonomy" id="586396"/>
    <lineage>
        <taxon>Eukaryota</taxon>
        <taxon>Viridiplantae</taxon>
        <taxon>Streptophyta</taxon>
        <taxon>Embryophyta</taxon>
        <taxon>Tracheophyta</taxon>
        <taxon>Spermatophyta</taxon>
        <taxon>Magnoliopsida</taxon>
        <taxon>eudicotyledons</taxon>
        <taxon>Gunneridae</taxon>
        <taxon>Pentapetalae</taxon>
        <taxon>rosids</taxon>
        <taxon>fabids</taxon>
        <taxon>Malpighiales</taxon>
        <taxon>Linaceae</taxon>
        <taxon>Linum</taxon>
    </lineage>
</organism>
<protein>
    <submittedName>
        <fullName evidence="2">Uncharacterized protein</fullName>
    </submittedName>
</protein>
<gene>
    <name evidence="1" type="ORF">LITE_LOCUS43319</name>
    <name evidence="2" type="ORF">LITE_LOCUS43350</name>
</gene>
<evidence type="ECO:0000313" key="3">
    <source>
        <dbReference type="Proteomes" id="UP001154282"/>
    </source>
</evidence>
<dbReference type="AlphaFoldDB" id="A0AAV0QJ56"/>
<keyword evidence="3" id="KW-1185">Reference proteome</keyword>
<evidence type="ECO:0000313" key="2">
    <source>
        <dbReference type="EMBL" id="CAI0544891.1"/>
    </source>
</evidence>
<dbReference type="EMBL" id="CAMGYJ010000009">
    <property type="protein sequence ID" value="CAI0544891.1"/>
    <property type="molecule type" value="Genomic_DNA"/>
</dbReference>
<proteinExistence type="predicted"/>
<reference evidence="2" key="1">
    <citation type="submission" date="2022-08" db="EMBL/GenBank/DDBJ databases">
        <authorList>
            <person name="Gutierrez-Valencia J."/>
        </authorList>
    </citation>
    <scope>NUCLEOTIDE SEQUENCE</scope>
</reference>
<sequence>MRQSRRQIEGLMHWRML</sequence>
<evidence type="ECO:0000313" key="1">
    <source>
        <dbReference type="EMBL" id="CAI0544846.1"/>
    </source>
</evidence>
<name>A0AAV0QJ56_9ROSI</name>
<dbReference type="Proteomes" id="UP001154282">
    <property type="component" value="Unassembled WGS sequence"/>
</dbReference>